<dbReference type="AlphaFoldDB" id="A0A8B7NEE8"/>
<gene>
    <name evidence="3" type="primary">LOC108669201</name>
</gene>
<feature type="compositionally biased region" description="Basic and acidic residues" evidence="1">
    <location>
        <begin position="151"/>
        <end position="169"/>
    </location>
</feature>
<name>A0A8B7NEE8_HYAAZ</name>
<keyword evidence="2" id="KW-1185">Reference proteome</keyword>
<feature type="region of interest" description="Disordered" evidence="1">
    <location>
        <begin position="145"/>
        <end position="169"/>
    </location>
</feature>
<protein>
    <submittedName>
        <fullName evidence="3">Uncharacterized protein LOC108669201 isoform X1</fullName>
    </submittedName>
</protein>
<reference evidence="3" key="1">
    <citation type="submission" date="2025-08" db="UniProtKB">
        <authorList>
            <consortium name="RefSeq"/>
        </authorList>
    </citation>
    <scope>IDENTIFICATION</scope>
    <source>
        <tissue evidence="3">Whole organism</tissue>
    </source>
</reference>
<dbReference type="KEGG" id="hazt:108669201"/>
<evidence type="ECO:0000313" key="2">
    <source>
        <dbReference type="Proteomes" id="UP000694843"/>
    </source>
</evidence>
<evidence type="ECO:0000313" key="3">
    <source>
        <dbReference type="RefSeq" id="XP_018011992.1"/>
    </source>
</evidence>
<evidence type="ECO:0000256" key="1">
    <source>
        <dbReference type="SAM" id="MobiDB-lite"/>
    </source>
</evidence>
<organism evidence="2 3">
    <name type="scientific">Hyalella azteca</name>
    <name type="common">Amphipod</name>
    <dbReference type="NCBI Taxonomy" id="294128"/>
    <lineage>
        <taxon>Eukaryota</taxon>
        <taxon>Metazoa</taxon>
        <taxon>Ecdysozoa</taxon>
        <taxon>Arthropoda</taxon>
        <taxon>Crustacea</taxon>
        <taxon>Multicrustacea</taxon>
        <taxon>Malacostraca</taxon>
        <taxon>Eumalacostraca</taxon>
        <taxon>Peracarida</taxon>
        <taxon>Amphipoda</taxon>
        <taxon>Senticaudata</taxon>
        <taxon>Talitrida</taxon>
        <taxon>Talitroidea</taxon>
        <taxon>Hyalellidae</taxon>
        <taxon>Hyalella</taxon>
    </lineage>
</organism>
<feature type="region of interest" description="Disordered" evidence="1">
    <location>
        <begin position="66"/>
        <end position="89"/>
    </location>
</feature>
<dbReference type="GeneID" id="108669201"/>
<accession>A0A8B7NEE8</accession>
<sequence>MSWPSFYGYKYTPIGLRQRDIIEESGKRTVSTTVHLPEGGHLLDIERKYSPDGSIAKKETSCFVPSAISAPSPRPAPSGIGPVAPSSPFYEDFEPRGLGDLERQADDIIANFRARNQTGLDMPVLRPSPAFAMLNRRQGLRDIVREDDEEMNRNREMRQRAKRVMGEDF</sequence>
<feature type="compositionally biased region" description="Low complexity" evidence="1">
    <location>
        <begin position="66"/>
        <end position="82"/>
    </location>
</feature>
<proteinExistence type="predicted"/>
<dbReference type="RefSeq" id="XP_018011992.1">
    <property type="nucleotide sequence ID" value="XM_018156503.1"/>
</dbReference>
<dbReference type="OrthoDB" id="6363479at2759"/>
<dbReference type="Proteomes" id="UP000694843">
    <property type="component" value="Unplaced"/>
</dbReference>